<feature type="region of interest" description="Disordered" evidence="1">
    <location>
        <begin position="177"/>
        <end position="240"/>
    </location>
</feature>
<dbReference type="InParanoid" id="D2V4L3"/>
<dbReference type="OrthoDB" id="10309403at2759"/>
<organism evidence="4">
    <name type="scientific">Naegleria gruberi</name>
    <name type="common">Amoeba</name>
    <dbReference type="NCBI Taxonomy" id="5762"/>
    <lineage>
        <taxon>Eukaryota</taxon>
        <taxon>Discoba</taxon>
        <taxon>Heterolobosea</taxon>
        <taxon>Tetramitia</taxon>
        <taxon>Eutetramitia</taxon>
        <taxon>Vahlkampfiidae</taxon>
        <taxon>Naegleria</taxon>
    </lineage>
</organism>
<dbReference type="RefSeq" id="XP_002680699.1">
    <property type="nucleotide sequence ID" value="XM_002680653.1"/>
</dbReference>
<evidence type="ECO:0000313" key="3">
    <source>
        <dbReference type="EMBL" id="EFC47955.1"/>
    </source>
</evidence>
<dbReference type="SUPFAM" id="SSF50978">
    <property type="entry name" value="WD40 repeat-like"/>
    <property type="match status" value="1"/>
</dbReference>
<feature type="region of interest" description="Disordered" evidence="1">
    <location>
        <begin position="688"/>
        <end position="732"/>
    </location>
</feature>
<reference evidence="3 4" key="1">
    <citation type="journal article" date="2010" name="Cell">
        <title>The genome of Naegleria gruberi illuminates early eukaryotic versatility.</title>
        <authorList>
            <person name="Fritz-Laylin L.K."/>
            <person name="Prochnik S.E."/>
            <person name="Ginger M.L."/>
            <person name="Dacks J.B."/>
            <person name="Carpenter M.L."/>
            <person name="Field M.C."/>
            <person name="Kuo A."/>
            <person name="Paredez A."/>
            <person name="Chapman J."/>
            <person name="Pham J."/>
            <person name="Shu S."/>
            <person name="Neupane R."/>
            <person name="Cipriano M."/>
            <person name="Mancuso J."/>
            <person name="Tu H."/>
            <person name="Salamov A."/>
            <person name="Lindquist E."/>
            <person name="Shapiro H."/>
            <person name="Lucas S."/>
            <person name="Grigoriev I.V."/>
            <person name="Cande W.Z."/>
            <person name="Fulton C."/>
            <person name="Rokhsar D.S."/>
            <person name="Dawson S.C."/>
        </authorList>
    </citation>
    <scope>NUCLEOTIDE SEQUENCE [LARGE SCALE GENOMIC DNA]</scope>
    <source>
        <strain evidence="3 4">NEG-M</strain>
    </source>
</reference>
<dbReference type="Proteomes" id="UP000006671">
    <property type="component" value="Unassembled WGS sequence"/>
</dbReference>
<evidence type="ECO:0000256" key="1">
    <source>
        <dbReference type="SAM" id="MobiDB-lite"/>
    </source>
</evidence>
<dbReference type="InterPro" id="IPR004087">
    <property type="entry name" value="KH_dom"/>
</dbReference>
<dbReference type="InterPro" id="IPR036612">
    <property type="entry name" value="KH_dom_type_1_sf"/>
</dbReference>
<dbReference type="EMBL" id="GG738852">
    <property type="protein sequence ID" value="EFC47955.1"/>
    <property type="molecule type" value="Genomic_DNA"/>
</dbReference>
<dbReference type="InterPro" id="IPR001680">
    <property type="entry name" value="WD40_rpt"/>
</dbReference>
<feature type="compositionally biased region" description="Basic and acidic residues" evidence="1">
    <location>
        <begin position="208"/>
        <end position="222"/>
    </location>
</feature>
<dbReference type="KEGG" id="ngr:NAEGRDRAFT_57133"/>
<dbReference type="InterPro" id="IPR015943">
    <property type="entry name" value="WD40/YVTN_repeat-like_dom_sf"/>
</dbReference>
<feature type="domain" description="K Homology" evidence="2">
    <location>
        <begin position="650"/>
        <end position="766"/>
    </location>
</feature>
<evidence type="ECO:0000313" key="4">
    <source>
        <dbReference type="Proteomes" id="UP000006671"/>
    </source>
</evidence>
<protein>
    <submittedName>
        <fullName evidence="3">Predicted protein</fullName>
    </submittedName>
</protein>
<dbReference type="Gene3D" id="2.130.10.10">
    <property type="entry name" value="YVTN repeat-like/Quinoprotein amine dehydrogenase"/>
    <property type="match status" value="2"/>
</dbReference>
<dbReference type="CDD" id="cd00105">
    <property type="entry name" value="KH-I"/>
    <property type="match status" value="1"/>
</dbReference>
<dbReference type="SMART" id="SM00320">
    <property type="entry name" value="WD40"/>
    <property type="match status" value="3"/>
</dbReference>
<dbReference type="SMART" id="SM00322">
    <property type="entry name" value="KH"/>
    <property type="match status" value="1"/>
</dbReference>
<proteinExistence type="predicted"/>
<evidence type="ECO:0000259" key="2">
    <source>
        <dbReference type="SMART" id="SM00322"/>
    </source>
</evidence>
<accession>D2V4L3</accession>
<dbReference type="VEuPathDB" id="AmoebaDB:NAEGRDRAFT_57133"/>
<dbReference type="GO" id="GO:0003723">
    <property type="term" value="F:RNA binding"/>
    <property type="evidence" value="ECO:0007669"/>
    <property type="project" value="InterPro"/>
</dbReference>
<dbReference type="GeneID" id="8849582"/>
<dbReference type="OMA" id="ITIGMER"/>
<feature type="compositionally biased region" description="Acidic residues" evidence="1">
    <location>
        <begin position="178"/>
        <end position="196"/>
    </location>
</feature>
<dbReference type="Gene3D" id="3.30.1370.10">
    <property type="entry name" value="K Homology domain, type 1"/>
    <property type="match status" value="1"/>
</dbReference>
<keyword evidence="4" id="KW-1185">Reference proteome</keyword>
<dbReference type="AlphaFoldDB" id="D2V4L3"/>
<sequence>MVQCHDYLMKGIVHLQIQSEPTPPLENNNTILEEDQVIMCLSNSSVITWKIGKFKIGKEFKISSQKKKQSEGQKSKSNTSVSFSELGEQAEASLFTSIPSLSNYNNVIVSKVKAGEKRFIVVGGSDCTIRVLDYETGEVKASFSKANRQPILALNLFGDKILSASDGVYVIQYQDVKEEQENDNDEEENALENEFEEEKKKTKPKVKLSKEEERKREKELKKQYQKKKKPKDKSSKSASVTKPTLTLVKNFRHNNAGLVTSVNIHKGGKSSLLLITSHSENSVRLWDYENENVLLVIRGDYCSPVFSSFLSFKGYGKSKTFDICSINDNFENVYVWNPKTHDPYPTIQFQSNTVSTVEDILFRKRSSHSNSSNILIPDRDSKSNHFFLMSIFQFNYSIPFQIENNNISSLGRRSSEIGLYEQYVTLEPIHKKEIPPLAELKKNIMNSPSSYLLDEVSLVGNSHLTLVFSEIIHSVLSQMKPGKGKDQSFEILHTYDEIIDREDTKTKYLQQKKLSYTYLMCTLMRLNMHYFWDTFNKTSKNFISNLSEQDPTALTRLFLYLKFSSEGIMVITDILTMVDKMKEFLHNLRGNVSIYHSYMVDDLISVLDRQQKTKAIVPSIDRDFFKTLHHMVVTFRSNFTKKFIMDNIYNSKEQNILVEKDVVPYLFGVGKKNIMKIQQQSGATIYISGRDKDKHFEPRKKEDSIHNNKNDKKKGDHKNNNKSEKPKYPKEKKKVQYDFSKFSNVNIKGDIKQVDLAIALIDMVINNFFDKNKLNRRNPPITKLVIDHDTIDVANQYFQFVPYSRLPLSIKFINVKRSSLRIIPSSIVESFSNVTNVPKVHNSSKLDNVTFGCLNTFERSIYFTNEKEVSFFTKKSYSKELMDCLLKPVKQVNEFKEESGLTLRLSLGKLFFYQLPNYIESNSNFIQFSDLVNILNREIESTSQEVRDIISGETSNYPSIKNDFKFSFDDNLSKQHQATITSKLSPTVSQLHKVLSIEMIDKQSNQFIQLNMALLDSGVKLKSVRIVNSPIMNMFHLNLKENNGTKQECDYLLSASRSSQLTDIEQYPNLFNFVSLLEFQSSKWNLSQIIEFTKDQFSSNEGDLYNSFYISNMAVKHKFIYKINFTPMEDGISSFEISPINNNNNTEPLLVNLTFLQYHCSQHSTVTRYQWKLNIKRQIPAERDVSDMDIISLLDFVNILTE</sequence>
<gene>
    <name evidence="3" type="ORF">NAEGRDRAFT_57133</name>
</gene>
<dbReference type="SUPFAM" id="SSF54791">
    <property type="entry name" value="Eukaryotic type KH-domain (KH-domain type I)"/>
    <property type="match status" value="1"/>
</dbReference>
<name>D2V4L3_NAEGR</name>
<feature type="compositionally biased region" description="Basic and acidic residues" evidence="1">
    <location>
        <begin position="689"/>
        <end position="729"/>
    </location>
</feature>
<dbReference type="InterPro" id="IPR036322">
    <property type="entry name" value="WD40_repeat_dom_sf"/>
</dbReference>